<reference evidence="2 3" key="1">
    <citation type="journal article" date="2020" name="Nat. Commun.">
        <title>Genome of Tripterygium wilfordii and identification of cytochrome P450 involved in triptolide biosynthesis.</title>
        <authorList>
            <person name="Tu L."/>
            <person name="Su P."/>
            <person name="Zhang Z."/>
            <person name="Gao L."/>
            <person name="Wang J."/>
            <person name="Hu T."/>
            <person name="Zhou J."/>
            <person name="Zhang Y."/>
            <person name="Zhao Y."/>
            <person name="Liu Y."/>
            <person name="Song Y."/>
            <person name="Tong Y."/>
            <person name="Lu Y."/>
            <person name="Yang J."/>
            <person name="Xu C."/>
            <person name="Jia M."/>
            <person name="Peters R.J."/>
            <person name="Huang L."/>
            <person name="Gao W."/>
        </authorList>
    </citation>
    <scope>NUCLEOTIDE SEQUENCE [LARGE SCALE GENOMIC DNA]</scope>
    <source>
        <strain evidence="3">cv. XIE 37</strain>
        <tissue evidence="2">Leaf</tissue>
    </source>
</reference>
<feature type="region of interest" description="Disordered" evidence="1">
    <location>
        <begin position="103"/>
        <end position="123"/>
    </location>
</feature>
<comment type="caution">
    <text evidence="2">The sequence shown here is derived from an EMBL/GenBank/DDBJ whole genome shotgun (WGS) entry which is preliminary data.</text>
</comment>
<evidence type="ECO:0000256" key="1">
    <source>
        <dbReference type="SAM" id="MobiDB-lite"/>
    </source>
</evidence>
<protein>
    <submittedName>
        <fullName evidence="2">Uncharacterized protein</fullName>
    </submittedName>
</protein>
<evidence type="ECO:0000313" key="3">
    <source>
        <dbReference type="Proteomes" id="UP000593562"/>
    </source>
</evidence>
<dbReference type="PANTHER" id="PTHR35461:SF1">
    <property type="entry name" value="LOW PROTEIN: ATP-DEPENDENT RNA HELICASE-LIKE PROTEIN"/>
    <property type="match status" value="1"/>
</dbReference>
<feature type="compositionally biased region" description="Basic and acidic residues" evidence="1">
    <location>
        <begin position="107"/>
        <end position="123"/>
    </location>
</feature>
<name>A0A7J7CYI8_TRIWF</name>
<dbReference type="PANTHER" id="PTHR35461">
    <property type="entry name" value="BNAANNG14610D PROTEIN"/>
    <property type="match status" value="1"/>
</dbReference>
<organism evidence="2 3">
    <name type="scientific">Tripterygium wilfordii</name>
    <name type="common">Thunder God vine</name>
    <dbReference type="NCBI Taxonomy" id="458696"/>
    <lineage>
        <taxon>Eukaryota</taxon>
        <taxon>Viridiplantae</taxon>
        <taxon>Streptophyta</taxon>
        <taxon>Embryophyta</taxon>
        <taxon>Tracheophyta</taxon>
        <taxon>Spermatophyta</taxon>
        <taxon>Magnoliopsida</taxon>
        <taxon>eudicotyledons</taxon>
        <taxon>Gunneridae</taxon>
        <taxon>Pentapetalae</taxon>
        <taxon>rosids</taxon>
        <taxon>fabids</taxon>
        <taxon>Celastrales</taxon>
        <taxon>Celastraceae</taxon>
        <taxon>Tripterygium</taxon>
    </lineage>
</organism>
<sequence>MQLRESMQKTKNFFHKTLQKFKSVFYGRYQKLPRSLSFNPLSCRSKKPKDRHTNGYYTDFCDEWECDLEKAERRKNIILVASKESKEEEGKCSGSVMELVQKNPLKNKQEEKNKRSSKLGKREYQCSQNTKGGVCVLAQKMKELEMSDVGDMEQVLDIEEALHYYSRLKSPVYVDMVNNFFTDMYSDFSVPQASASINNSKRRLGSVRF</sequence>
<dbReference type="EMBL" id="JAAARO010000012">
    <property type="protein sequence ID" value="KAF5739143.1"/>
    <property type="molecule type" value="Genomic_DNA"/>
</dbReference>
<dbReference type="InParanoid" id="A0A7J7CYI8"/>
<evidence type="ECO:0000313" key="2">
    <source>
        <dbReference type="EMBL" id="KAF5739143.1"/>
    </source>
</evidence>
<proteinExistence type="predicted"/>
<accession>A0A7J7CYI8</accession>
<dbReference type="AlphaFoldDB" id="A0A7J7CYI8"/>
<dbReference type="FunCoup" id="A0A7J7CYI8">
    <property type="interactions" value="18"/>
</dbReference>
<gene>
    <name evidence="2" type="ORF">HS088_TW12G00343</name>
</gene>
<keyword evidence="3" id="KW-1185">Reference proteome</keyword>
<dbReference type="Proteomes" id="UP000593562">
    <property type="component" value="Unassembled WGS sequence"/>
</dbReference>
<dbReference type="OrthoDB" id="1928787at2759"/>